<name>A0AA39RB03_9LECA</name>
<dbReference type="Gene3D" id="3.40.1280.10">
    <property type="match status" value="1"/>
</dbReference>
<feature type="domain" description="RNA 2-O ribose methyltransferase substrate binding" evidence="11">
    <location>
        <begin position="297"/>
        <end position="379"/>
    </location>
</feature>
<feature type="compositionally biased region" description="Basic and acidic residues" evidence="10">
    <location>
        <begin position="196"/>
        <end position="212"/>
    </location>
</feature>
<comment type="caution">
    <text evidence="12">The sequence shown here is derived from an EMBL/GenBank/DDBJ whole genome shotgun (WGS) entry which is preliminary data.</text>
</comment>
<dbReference type="FunFam" id="3.30.1330.30:FF:000035">
    <property type="entry name" value="TrmH family RNA methyltransferase"/>
    <property type="match status" value="1"/>
</dbReference>
<feature type="compositionally biased region" description="Basic and acidic residues" evidence="10">
    <location>
        <begin position="147"/>
        <end position="159"/>
    </location>
</feature>
<dbReference type="Proteomes" id="UP001166286">
    <property type="component" value="Unassembled WGS sequence"/>
</dbReference>
<evidence type="ECO:0000256" key="3">
    <source>
        <dbReference type="ARBA" id="ARBA00022552"/>
    </source>
</evidence>
<keyword evidence="5" id="KW-0808">Transferase</keyword>
<evidence type="ECO:0000256" key="4">
    <source>
        <dbReference type="ARBA" id="ARBA00022603"/>
    </source>
</evidence>
<dbReference type="Pfam" id="PF00588">
    <property type="entry name" value="SpoU_methylase"/>
    <property type="match status" value="1"/>
</dbReference>
<evidence type="ECO:0000259" key="11">
    <source>
        <dbReference type="SMART" id="SM00967"/>
    </source>
</evidence>
<protein>
    <recommendedName>
        <fullName evidence="9">rRNA methyltransferase 1, mitochondrial</fullName>
    </recommendedName>
</protein>
<feature type="compositionally biased region" description="Basic and acidic residues" evidence="10">
    <location>
        <begin position="46"/>
        <end position="59"/>
    </location>
</feature>
<sequence length="622" mass="69621">MLKSFCHRGQASYCTPVSDLLHVLKLHASQRFTSTNTAINKSLRKSQYERSRSERRPSGRDAQLSKGYFHRDSPRERVRKPNHQLGHEVEDIAEFTRANKRFGALNQARTTRRRIKEDKPGSYLERTPREPSYNYDPKPGGNRATRRAIEFGHKVEKPVLESSNQGLPRAFEHRRSLNRRASYSSEPDRPSYASRRPIEREQDRDSDHGLSTLEHSRDDLQSFLKPKNISFTKGRRDDLFYQNRVAGGARDSRHERARSGPLDGQERDRFRGNDRSPRHQESHVPLSIPYTTPASEFLYGTSVVTSALLASRRKLYRLYIYDGDNREVRDQDKRIQRLALDRDVVVERVQGSWLRLMDKTSTGRPHNGYILEASPIPQLPVVGLRSVENRQGEFHVLLNHQTREDEAINGTNTEIKYEASFPRYPLVLLLDGILDPGNLGGILRTAFFLGVDAVAISKRSSAPLSPVAIKASAGASENLPLLSVDQPGKFIDTCQGFGWKICAAVSPGSGKSSGSGGYIPTSKLQTPVRDHPCLLILGGEGEGLRWNIQSKADLKIGIEGMRAGHVGVDSLNVSVAAGLLCEAFLRKPAISKKTTVGSLDDTNPNVNAASHDGYSEEENRIF</sequence>
<feature type="region of interest" description="Disordered" evidence="10">
    <location>
        <begin position="595"/>
        <end position="622"/>
    </location>
</feature>
<evidence type="ECO:0000256" key="9">
    <source>
        <dbReference type="ARBA" id="ARBA00034881"/>
    </source>
</evidence>
<feature type="region of interest" description="Disordered" evidence="10">
    <location>
        <begin position="103"/>
        <end position="212"/>
    </location>
</feature>
<keyword evidence="8" id="KW-0496">Mitochondrion</keyword>
<feature type="compositionally biased region" description="Basic and acidic residues" evidence="10">
    <location>
        <begin position="250"/>
        <end position="282"/>
    </location>
</feature>
<dbReference type="SUPFAM" id="SSF75217">
    <property type="entry name" value="alpha/beta knot"/>
    <property type="match status" value="1"/>
</dbReference>
<keyword evidence="6" id="KW-0949">S-adenosyl-L-methionine</keyword>
<evidence type="ECO:0000256" key="5">
    <source>
        <dbReference type="ARBA" id="ARBA00022679"/>
    </source>
</evidence>
<dbReference type="GO" id="GO:0016435">
    <property type="term" value="F:rRNA (guanine) methyltransferase activity"/>
    <property type="evidence" value="ECO:0007669"/>
    <property type="project" value="TreeGrafter"/>
</dbReference>
<evidence type="ECO:0000256" key="7">
    <source>
        <dbReference type="ARBA" id="ARBA00022946"/>
    </source>
</evidence>
<comment type="similarity">
    <text evidence="2">Belongs to the class IV-like SAM-binding methyltransferase superfamily. RNA methyltransferase TrmH family.</text>
</comment>
<feature type="region of interest" description="Disordered" evidence="10">
    <location>
        <begin position="44"/>
        <end position="85"/>
    </location>
</feature>
<reference evidence="12" key="1">
    <citation type="submission" date="2023-03" db="EMBL/GenBank/DDBJ databases">
        <title>Complete genome of Cladonia borealis.</title>
        <authorList>
            <person name="Park H."/>
        </authorList>
    </citation>
    <scope>NUCLEOTIDE SEQUENCE</scope>
    <source>
        <strain evidence="12">ANT050790</strain>
    </source>
</reference>
<comment type="subcellular location">
    <subcellularLocation>
        <location evidence="1">Mitochondrion</location>
    </subcellularLocation>
</comment>
<evidence type="ECO:0000256" key="1">
    <source>
        <dbReference type="ARBA" id="ARBA00004173"/>
    </source>
</evidence>
<dbReference type="SMART" id="SM00967">
    <property type="entry name" value="SpoU_sub_bind"/>
    <property type="match status" value="1"/>
</dbReference>
<dbReference type="PANTHER" id="PTHR46103:SF1">
    <property type="entry name" value="RRNA METHYLTRANSFERASE 1, MITOCHONDRIAL"/>
    <property type="match status" value="1"/>
</dbReference>
<evidence type="ECO:0000313" key="12">
    <source>
        <dbReference type="EMBL" id="KAK0517089.1"/>
    </source>
</evidence>
<dbReference type="PANTHER" id="PTHR46103">
    <property type="entry name" value="RRNA METHYLTRANSFERASE 1, MITOCHONDRIAL"/>
    <property type="match status" value="1"/>
</dbReference>
<evidence type="ECO:0000313" key="13">
    <source>
        <dbReference type="Proteomes" id="UP001166286"/>
    </source>
</evidence>
<evidence type="ECO:0000256" key="6">
    <source>
        <dbReference type="ARBA" id="ARBA00022691"/>
    </source>
</evidence>
<dbReference type="InterPro" id="IPR047261">
    <property type="entry name" value="MRM1_MeTrfase_dom"/>
</dbReference>
<evidence type="ECO:0000256" key="10">
    <source>
        <dbReference type="SAM" id="MobiDB-lite"/>
    </source>
</evidence>
<keyword evidence="4" id="KW-0489">Methyltransferase</keyword>
<proteinExistence type="inferred from homology"/>
<dbReference type="InterPro" id="IPR047182">
    <property type="entry name" value="MRM1"/>
</dbReference>
<dbReference type="EMBL" id="JAFEKC020000001">
    <property type="protein sequence ID" value="KAK0517089.1"/>
    <property type="molecule type" value="Genomic_DNA"/>
</dbReference>
<evidence type="ECO:0000256" key="2">
    <source>
        <dbReference type="ARBA" id="ARBA00007228"/>
    </source>
</evidence>
<accession>A0AA39RB03</accession>
<feature type="compositionally biased region" description="Polar residues" evidence="10">
    <location>
        <begin position="595"/>
        <end position="608"/>
    </location>
</feature>
<dbReference type="InterPro" id="IPR029026">
    <property type="entry name" value="tRNA_m1G_MTases_N"/>
</dbReference>
<feature type="compositionally biased region" description="Basic and acidic residues" evidence="10">
    <location>
        <begin position="613"/>
        <end position="622"/>
    </location>
</feature>
<keyword evidence="13" id="KW-1185">Reference proteome</keyword>
<dbReference type="Gene3D" id="3.30.1330.30">
    <property type="match status" value="1"/>
</dbReference>
<dbReference type="GO" id="GO:0003723">
    <property type="term" value="F:RNA binding"/>
    <property type="evidence" value="ECO:0007669"/>
    <property type="project" value="InterPro"/>
</dbReference>
<dbReference type="InterPro" id="IPR029064">
    <property type="entry name" value="Ribosomal_eL30-like_sf"/>
</dbReference>
<organism evidence="12 13">
    <name type="scientific">Cladonia borealis</name>
    <dbReference type="NCBI Taxonomy" id="184061"/>
    <lineage>
        <taxon>Eukaryota</taxon>
        <taxon>Fungi</taxon>
        <taxon>Dikarya</taxon>
        <taxon>Ascomycota</taxon>
        <taxon>Pezizomycotina</taxon>
        <taxon>Lecanoromycetes</taxon>
        <taxon>OSLEUM clade</taxon>
        <taxon>Lecanoromycetidae</taxon>
        <taxon>Lecanorales</taxon>
        <taxon>Lecanorineae</taxon>
        <taxon>Cladoniaceae</taxon>
        <taxon>Cladonia</taxon>
    </lineage>
</organism>
<dbReference type="InterPro" id="IPR029028">
    <property type="entry name" value="Alpha/beta_knot_MTases"/>
</dbReference>
<dbReference type="GO" id="GO:0005739">
    <property type="term" value="C:mitochondrion"/>
    <property type="evidence" value="ECO:0007669"/>
    <property type="project" value="UniProtKB-SubCell"/>
</dbReference>
<dbReference type="CDD" id="cd18105">
    <property type="entry name" value="SpoU-like_MRM1"/>
    <property type="match status" value="1"/>
</dbReference>
<dbReference type="InterPro" id="IPR001537">
    <property type="entry name" value="SpoU_MeTrfase"/>
</dbReference>
<feature type="region of interest" description="Disordered" evidence="10">
    <location>
        <begin position="243"/>
        <end position="283"/>
    </location>
</feature>
<evidence type="ECO:0000256" key="8">
    <source>
        <dbReference type="ARBA" id="ARBA00023128"/>
    </source>
</evidence>
<keyword evidence="7" id="KW-0809">Transit peptide</keyword>
<dbReference type="SUPFAM" id="SSF55315">
    <property type="entry name" value="L30e-like"/>
    <property type="match status" value="1"/>
</dbReference>
<dbReference type="InterPro" id="IPR013123">
    <property type="entry name" value="SpoU_subst-bd"/>
</dbReference>
<dbReference type="AlphaFoldDB" id="A0AA39RB03"/>
<gene>
    <name evidence="12" type="ORF">JMJ35_000244</name>
</gene>
<keyword evidence="3" id="KW-0698">rRNA processing</keyword>